<feature type="non-terminal residue" evidence="1">
    <location>
        <position position="85"/>
    </location>
</feature>
<sequence length="85" mass="9816">MINMNKLSDIESKLETVDLRFRKDSKRHRAARYIVRQERLITTDERKALCGEIPIGDKTLRGLFVELKKMGLYPPASEPTVSELV</sequence>
<dbReference type="AlphaFoldDB" id="A0A0F9DT92"/>
<name>A0A0F9DT92_9ZZZZ</name>
<organism evidence="1">
    <name type="scientific">marine sediment metagenome</name>
    <dbReference type="NCBI Taxonomy" id="412755"/>
    <lineage>
        <taxon>unclassified sequences</taxon>
        <taxon>metagenomes</taxon>
        <taxon>ecological metagenomes</taxon>
    </lineage>
</organism>
<proteinExistence type="predicted"/>
<dbReference type="EMBL" id="LAZR01027654">
    <property type="protein sequence ID" value="KKL65058.1"/>
    <property type="molecule type" value="Genomic_DNA"/>
</dbReference>
<comment type="caution">
    <text evidence="1">The sequence shown here is derived from an EMBL/GenBank/DDBJ whole genome shotgun (WGS) entry which is preliminary data.</text>
</comment>
<gene>
    <name evidence="1" type="ORF">LCGC14_2158820</name>
</gene>
<accession>A0A0F9DT92</accession>
<evidence type="ECO:0000313" key="1">
    <source>
        <dbReference type="EMBL" id="KKL65058.1"/>
    </source>
</evidence>
<reference evidence="1" key="1">
    <citation type="journal article" date="2015" name="Nature">
        <title>Complex archaea that bridge the gap between prokaryotes and eukaryotes.</title>
        <authorList>
            <person name="Spang A."/>
            <person name="Saw J.H."/>
            <person name="Jorgensen S.L."/>
            <person name="Zaremba-Niedzwiedzka K."/>
            <person name="Martijn J."/>
            <person name="Lind A.E."/>
            <person name="van Eijk R."/>
            <person name="Schleper C."/>
            <person name="Guy L."/>
            <person name="Ettema T.J."/>
        </authorList>
    </citation>
    <scope>NUCLEOTIDE SEQUENCE</scope>
</reference>
<protein>
    <submittedName>
        <fullName evidence="1">Uncharacterized protein</fullName>
    </submittedName>
</protein>